<evidence type="ECO:0000256" key="4">
    <source>
        <dbReference type="ARBA" id="ARBA00022989"/>
    </source>
</evidence>
<dbReference type="PANTHER" id="PTHR37481">
    <property type="entry name" value="LIPOPOLYSACCHARIDE EXPORT SYSTEM PROTEIN LPTC"/>
    <property type="match status" value="1"/>
</dbReference>
<dbReference type="AlphaFoldDB" id="A0A128F9K4"/>
<dbReference type="PANTHER" id="PTHR37481:SF1">
    <property type="entry name" value="LIPOPOLYSACCHARIDE EXPORT SYSTEM PROTEIN LPTC"/>
    <property type="match status" value="1"/>
</dbReference>
<dbReference type="Gene3D" id="2.60.450.10">
    <property type="entry name" value="Lipopolysaccharide (LPS) transport protein A like domain"/>
    <property type="match status" value="1"/>
</dbReference>
<evidence type="ECO:0000256" key="5">
    <source>
        <dbReference type="ARBA" id="ARBA00023136"/>
    </source>
</evidence>
<comment type="function">
    <text evidence="7">Required for the translocation of lipopolysaccharide (LPS) from the inner membrane to the outer membrane.</text>
</comment>
<evidence type="ECO:0000256" key="2">
    <source>
        <dbReference type="ARBA" id="ARBA00022519"/>
    </source>
</evidence>
<reference evidence="9" key="1">
    <citation type="submission" date="2016-02" db="EMBL/GenBank/DDBJ databases">
        <authorList>
            <person name="Rodrigo-Torres Lidia"/>
            <person name="Arahal R.David."/>
        </authorList>
    </citation>
    <scope>NUCLEOTIDE SEQUENCE [LARGE SCALE GENOMIC DNA]</scope>
    <source>
        <strain evidence="9">CECT 9029</strain>
    </source>
</reference>
<dbReference type="GO" id="GO:0005886">
    <property type="term" value="C:plasma membrane"/>
    <property type="evidence" value="ECO:0007669"/>
    <property type="project" value="UniProtKB-SubCell"/>
</dbReference>
<dbReference type="Proteomes" id="UP000071641">
    <property type="component" value="Unassembled WGS sequence"/>
</dbReference>
<dbReference type="STRING" id="1796497.GCE9029_03818"/>
<dbReference type="RefSeq" id="WP_062665957.1">
    <property type="nucleotide sequence ID" value="NZ_FIZX01000003.1"/>
</dbReference>
<evidence type="ECO:0000256" key="3">
    <source>
        <dbReference type="ARBA" id="ARBA00022692"/>
    </source>
</evidence>
<dbReference type="GO" id="GO:0030288">
    <property type="term" value="C:outer membrane-bounded periplasmic space"/>
    <property type="evidence" value="ECO:0007669"/>
    <property type="project" value="TreeGrafter"/>
</dbReference>
<organism evidence="8 9">
    <name type="scientific">Grimontia celer</name>
    <dbReference type="NCBI Taxonomy" id="1796497"/>
    <lineage>
        <taxon>Bacteria</taxon>
        <taxon>Pseudomonadati</taxon>
        <taxon>Pseudomonadota</taxon>
        <taxon>Gammaproteobacteria</taxon>
        <taxon>Vibrionales</taxon>
        <taxon>Vibrionaceae</taxon>
        <taxon>Grimontia</taxon>
    </lineage>
</organism>
<dbReference type="InterPro" id="IPR026265">
    <property type="entry name" value="LptC"/>
</dbReference>
<gene>
    <name evidence="6 8" type="primary">lptC</name>
    <name evidence="8" type="ORF">GCE9029_03818</name>
</gene>
<dbReference type="HAMAP" id="MF_01915">
    <property type="entry name" value="LPS_assembly_LptC"/>
    <property type="match status" value="1"/>
</dbReference>
<keyword evidence="5 6" id="KW-0472">Membrane</keyword>
<keyword evidence="9" id="KW-1185">Reference proteome</keyword>
<evidence type="ECO:0000313" key="9">
    <source>
        <dbReference type="Proteomes" id="UP000071641"/>
    </source>
</evidence>
<dbReference type="InterPro" id="IPR052363">
    <property type="entry name" value="LPS_export_LptC"/>
</dbReference>
<keyword evidence="4 6" id="KW-1133">Transmembrane helix</keyword>
<sequence length="188" mass="21735">MMLQRLGIVALLAVCGYAGYYLLTQHYWEAEIQVAPDAEKPLFTADNINSTTYNMQGIRSYRIESVHVENYQQLDETHFNEPVLWTYSNGEEEEWRVSSEFAVLEDTKTLVMTGRVRIFNLLPDAQIKVVTTEELTLDLVTRDFWSDTETEITGVGLQTRGERVKGNFGSHQMELIDQVKSRYEQQKN</sequence>
<dbReference type="OrthoDB" id="5659892at2"/>
<keyword evidence="1 6" id="KW-1003">Cell membrane</keyword>
<keyword evidence="2 6" id="KW-0997">Cell inner membrane</keyword>
<dbReference type="GO" id="GO:0015221">
    <property type="term" value="F:lipopolysaccharide transmembrane transporter activity"/>
    <property type="evidence" value="ECO:0007669"/>
    <property type="project" value="InterPro"/>
</dbReference>
<name>A0A128F9K4_9GAMM</name>
<comment type="subunit">
    <text evidence="6">Component of the lipopolysaccharide transport and assembly complex. Interacts with LptA and the LptBFG transporter complex.</text>
</comment>
<dbReference type="EMBL" id="FIZX01000003">
    <property type="protein sequence ID" value="CZF83487.1"/>
    <property type="molecule type" value="Genomic_DNA"/>
</dbReference>
<comment type="subcellular location">
    <subcellularLocation>
        <location evidence="6">Cell inner membrane</location>
        <topology evidence="6">Single-pass membrane protein</topology>
    </subcellularLocation>
</comment>
<dbReference type="Pfam" id="PF06835">
    <property type="entry name" value="LptC"/>
    <property type="match status" value="1"/>
</dbReference>
<evidence type="ECO:0000256" key="7">
    <source>
        <dbReference type="PIRNR" id="PIRNR028513"/>
    </source>
</evidence>
<dbReference type="GO" id="GO:0043165">
    <property type="term" value="P:Gram-negative-bacterium-type cell outer membrane assembly"/>
    <property type="evidence" value="ECO:0007669"/>
    <property type="project" value="UniProtKB-UniRule"/>
</dbReference>
<dbReference type="InterPro" id="IPR010664">
    <property type="entry name" value="LipoPS_assembly_LptC-rel"/>
</dbReference>
<proteinExistence type="inferred from homology"/>
<dbReference type="GO" id="GO:0017089">
    <property type="term" value="F:glycolipid transfer activity"/>
    <property type="evidence" value="ECO:0007669"/>
    <property type="project" value="TreeGrafter"/>
</dbReference>
<keyword evidence="3 6" id="KW-0812">Transmembrane</keyword>
<accession>A0A128F9K4</accession>
<evidence type="ECO:0000313" key="8">
    <source>
        <dbReference type="EMBL" id="CZF83487.1"/>
    </source>
</evidence>
<evidence type="ECO:0000256" key="1">
    <source>
        <dbReference type="ARBA" id="ARBA00022475"/>
    </source>
</evidence>
<comment type="function">
    <text evidence="6">Involved in the assembly of lipopolysaccharide (LPS). Required for the translocation of LPS from the inner membrane to the outer membrane. Facilitates the transfer of LPS from the inner membrane to the periplasmic protein LptA. Could be a docking site for LptA.</text>
</comment>
<comment type="similarity">
    <text evidence="6 7">Belongs to the LptC family.</text>
</comment>
<protein>
    <recommendedName>
        <fullName evidence="6 7">Lipopolysaccharide export system protein LptC</fullName>
    </recommendedName>
</protein>
<evidence type="ECO:0000256" key="6">
    <source>
        <dbReference type="HAMAP-Rule" id="MF_01915"/>
    </source>
</evidence>
<dbReference type="PIRSF" id="PIRSF028513">
    <property type="entry name" value="LptC"/>
    <property type="match status" value="1"/>
</dbReference>
<dbReference type="NCBIfam" id="TIGR04409">
    <property type="entry name" value="LptC_YrbK"/>
    <property type="match status" value="1"/>
</dbReference>